<dbReference type="HOGENOM" id="CLU_013560_5_1_11"/>
<dbReference type="InterPro" id="IPR051203">
    <property type="entry name" value="Polysaccharide_Synthase-Rel"/>
</dbReference>
<feature type="transmembrane region" description="Helical" evidence="2">
    <location>
        <begin position="68"/>
        <end position="91"/>
    </location>
</feature>
<evidence type="ECO:0000313" key="4">
    <source>
        <dbReference type="EMBL" id="ADP83783.1"/>
    </source>
</evidence>
<sequence length="651" mass="70039">MWRRRVDGTREPQWTAAAARRVSRLVSRLELRQRVGLQITLDSLALVTGLAAAQTGRFNFDASNLRDPGFWVIVLLAVCLLHFVGTALHLYLGRYRFGGFEEVLSILTSVTLTVIGLEIAVFAFGQPRPIPLSVPPLGGTVTLSIMFGVRYLYRLTEERLRRPVPEGTEPLIVFGAGEGAEQVLAAMLRTPDSPYYPVALLDDDPRCWNLQLHGVRVRGGRDAIAPIARATGAATMLVAIPSADAALLREVTELAEAAGLAVKVLPRVADLIGGNVDVTDIREIDINDLLGRRQIRTDVATTAGYLAGRRVLVTGAGGSIGSELCRQVHRYGPAELVMLDRDESALRAVQLSLYGHTGLDDDSVVLGDIRDVDMISALFTERRPEVVFHAAALKHLPLLERFPGESVKTNVWGTLSVLEAAAACGVERLVNISTDKAADPSSVLGYSKRITERLTAHVAAEHRLPYVSVRFGNVLGSNGSVLTIFASQLAAGGPLTVTDAEVTRYFMTVQEAVELVLQAGAIGSGGDVLVLDMGEPVRIVDVAERLATRAAAKTGGQKAEIVYTGLGVGEKLHEALFGMGETDDRPHHPLISEVPVPALDPSIVVELDPWADEEKVRAALLELGRDADLAAVTASLTRIPHQPTSTLNRGR</sequence>
<dbReference type="InterPro" id="IPR036291">
    <property type="entry name" value="NAD(P)-bd_dom_sf"/>
</dbReference>
<dbReference type="EMBL" id="CP002299">
    <property type="protein sequence ID" value="ADP83783.1"/>
    <property type="molecule type" value="Genomic_DNA"/>
</dbReference>
<keyword evidence="2" id="KW-1133">Transmembrane helix</keyword>
<dbReference type="SUPFAM" id="SSF51735">
    <property type="entry name" value="NAD(P)-binding Rossmann-fold domains"/>
    <property type="match status" value="1"/>
</dbReference>
<dbReference type="InParanoid" id="E3IX11"/>
<name>E3IX11_PSEI1</name>
<dbReference type="eggNOG" id="COG1086">
    <property type="taxonomic scope" value="Bacteria"/>
</dbReference>
<dbReference type="AlphaFoldDB" id="E3IX11"/>
<dbReference type="SUPFAM" id="SSF53335">
    <property type="entry name" value="S-adenosyl-L-methionine-dependent methyltransferases"/>
    <property type="match status" value="1"/>
</dbReference>
<dbReference type="Pfam" id="PF02719">
    <property type="entry name" value="Polysacc_synt_2"/>
    <property type="match status" value="1"/>
</dbReference>
<reference evidence="4 5" key="1">
    <citation type="submission" date="2010-10" db="EMBL/GenBank/DDBJ databases">
        <title>Complete sequence of Frankia sp. EuI1c.</title>
        <authorList>
            <consortium name="US DOE Joint Genome Institute"/>
            <person name="Lucas S."/>
            <person name="Copeland A."/>
            <person name="Lapidus A."/>
            <person name="Cheng J.-F."/>
            <person name="Bruce D."/>
            <person name="Goodwin L."/>
            <person name="Pitluck S."/>
            <person name="Chertkov O."/>
            <person name="Detter J.C."/>
            <person name="Han C."/>
            <person name="Tapia R."/>
            <person name="Land M."/>
            <person name="Hauser L."/>
            <person name="Jeffries C."/>
            <person name="Kyrpides N."/>
            <person name="Ivanova N."/>
            <person name="Mikhailova N."/>
            <person name="Beauchemin N."/>
            <person name="Sen A."/>
            <person name="Sur S.A."/>
            <person name="Gtari M."/>
            <person name="Wall L."/>
            <person name="Tisa L."/>
            <person name="Woyke T."/>
        </authorList>
    </citation>
    <scope>NUCLEOTIDE SEQUENCE [LARGE SCALE GENOMIC DNA]</scope>
    <source>
        <strain evidence="5">DSM 45817 / CECT 9037 / EuI1c</strain>
    </source>
</reference>
<keyword evidence="2" id="KW-0812">Transmembrane</keyword>
<dbReference type="Gene3D" id="3.40.50.720">
    <property type="entry name" value="NAD(P)-binding Rossmann-like Domain"/>
    <property type="match status" value="2"/>
</dbReference>
<accession>E3IX11</accession>
<dbReference type="Proteomes" id="UP000002484">
    <property type="component" value="Chromosome"/>
</dbReference>
<evidence type="ECO:0000256" key="1">
    <source>
        <dbReference type="ARBA" id="ARBA00007430"/>
    </source>
</evidence>
<proteinExistence type="inferred from homology"/>
<keyword evidence="5" id="KW-1185">Reference proteome</keyword>
<dbReference type="CDD" id="cd05237">
    <property type="entry name" value="UDP_invert_4-6DH_SDR_e"/>
    <property type="match status" value="1"/>
</dbReference>
<dbReference type="STRING" id="298654.FraEuI1c_5799"/>
<feature type="transmembrane region" description="Helical" evidence="2">
    <location>
        <begin position="103"/>
        <end position="124"/>
    </location>
</feature>
<dbReference type="InterPro" id="IPR029063">
    <property type="entry name" value="SAM-dependent_MTases_sf"/>
</dbReference>
<protein>
    <submittedName>
        <fullName evidence="4">Polysaccharide biosynthesis protein CapD</fullName>
    </submittedName>
</protein>
<evidence type="ECO:0000256" key="2">
    <source>
        <dbReference type="SAM" id="Phobius"/>
    </source>
</evidence>
<organism evidence="4 5">
    <name type="scientific">Pseudofrankia inefficax (strain DSM 45817 / CECT 9037 / DDB 130130 / EuI1c)</name>
    <name type="common">Frankia inefficax</name>
    <dbReference type="NCBI Taxonomy" id="298654"/>
    <lineage>
        <taxon>Bacteria</taxon>
        <taxon>Bacillati</taxon>
        <taxon>Actinomycetota</taxon>
        <taxon>Actinomycetes</taxon>
        <taxon>Frankiales</taxon>
        <taxon>Frankiaceae</taxon>
        <taxon>Pseudofrankia</taxon>
    </lineage>
</organism>
<dbReference type="KEGG" id="fri:FraEuI1c_5799"/>
<comment type="similarity">
    <text evidence="1">Belongs to the polysaccharide synthase family.</text>
</comment>
<evidence type="ECO:0000313" key="5">
    <source>
        <dbReference type="Proteomes" id="UP000002484"/>
    </source>
</evidence>
<keyword evidence="2" id="KW-0472">Membrane</keyword>
<feature type="domain" description="Polysaccharide biosynthesis protein CapD-like" evidence="3">
    <location>
        <begin position="311"/>
        <end position="591"/>
    </location>
</feature>
<dbReference type="OrthoDB" id="9803111at2"/>
<dbReference type="InterPro" id="IPR003869">
    <property type="entry name" value="Polysac_CapD-like"/>
</dbReference>
<feature type="transmembrane region" description="Helical" evidence="2">
    <location>
        <begin position="35"/>
        <end position="56"/>
    </location>
</feature>
<evidence type="ECO:0000259" key="3">
    <source>
        <dbReference type="Pfam" id="PF02719"/>
    </source>
</evidence>
<dbReference type="RefSeq" id="WP_013426901.1">
    <property type="nucleotide sequence ID" value="NC_014666.1"/>
</dbReference>
<dbReference type="PANTHER" id="PTHR43318:SF1">
    <property type="entry name" value="POLYSACCHARIDE BIOSYNTHESIS PROTEIN EPSC-RELATED"/>
    <property type="match status" value="1"/>
</dbReference>
<dbReference type="PANTHER" id="PTHR43318">
    <property type="entry name" value="UDP-N-ACETYLGLUCOSAMINE 4,6-DEHYDRATASE"/>
    <property type="match status" value="1"/>
</dbReference>
<gene>
    <name evidence="4" type="ordered locus">FraEuI1c_5799</name>
</gene>